<keyword evidence="2" id="KW-0547">Nucleotide-binding</keyword>
<proteinExistence type="inferred from homology"/>
<evidence type="ECO:0000256" key="2">
    <source>
        <dbReference type="ARBA" id="ARBA00022741"/>
    </source>
</evidence>
<evidence type="ECO:0000313" key="6">
    <source>
        <dbReference type="Proteomes" id="UP000695562"/>
    </source>
</evidence>
<keyword evidence="3" id="KW-0342">GTP-binding</keyword>
<name>A0A8J4V830_9MYCE</name>
<dbReference type="PANTHER" id="PTHR47977">
    <property type="entry name" value="RAS-RELATED PROTEIN RAB"/>
    <property type="match status" value="1"/>
</dbReference>
<dbReference type="InterPro" id="IPR027417">
    <property type="entry name" value="P-loop_NTPase"/>
</dbReference>
<dbReference type="FunFam" id="3.40.50.300:FF:001447">
    <property type="entry name" value="Ras-related protein Rab-1B"/>
    <property type="match status" value="1"/>
</dbReference>
<dbReference type="SMART" id="SM00174">
    <property type="entry name" value="RHO"/>
    <property type="match status" value="1"/>
</dbReference>
<evidence type="ECO:0008006" key="7">
    <source>
        <dbReference type="Google" id="ProtNLM"/>
    </source>
</evidence>
<dbReference type="Pfam" id="PF00071">
    <property type="entry name" value="Ras"/>
    <property type="match status" value="1"/>
</dbReference>
<comment type="caution">
    <text evidence="5">The sequence shown here is derived from an EMBL/GenBank/DDBJ whole genome shotgun (WGS) entry which is preliminary data.</text>
</comment>
<evidence type="ECO:0000313" key="5">
    <source>
        <dbReference type="EMBL" id="KAF2074594.1"/>
    </source>
</evidence>
<dbReference type="EMBL" id="AJWJ01000139">
    <property type="protein sequence ID" value="KAF2074594.1"/>
    <property type="molecule type" value="Genomic_DNA"/>
</dbReference>
<dbReference type="PROSITE" id="PS51420">
    <property type="entry name" value="RHO"/>
    <property type="match status" value="1"/>
</dbReference>
<reference evidence="5" key="1">
    <citation type="submission" date="2020-01" db="EMBL/GenBank/DDBJ databases">
        <title>Development of genomics and gene disruption for Polysphondylium violaceum indicates a role for the polyketide synthase stlB in stalk morphogenesis.</title>
        <authorList>
            <person name="Narita B."/>
            <person name="Kawabe Y."/>
            <person name="Kin K."/>
            <person name="Saito T."/>
            <person name="Gibbs R."/>
            <person name="Kuspa A."/>
            <person name="Muzny D."/>
            <person name="Queller D."/>
            <person name="Richards S."/>
            <person name="Strassman J."/>
            <person name="Sucgang R."/>
            <person name="Worley K."/>
            <person name="Schaap P."/>
        </authorList>
    </citation>
    <scope>NUCLEOTIDE SEQUENCE</scope>
    <source>
        <strain evidence="5">QSvi11</strain>
    </source>
</reference>
<dbReference type="InterPro" id="IPR005225">
    <property type="entry name" value="Small_GTP-bd"/>
</dbReference>
<gene>
    <name evidence="5" type="ORF">CYY_004101</name>
</gene>
<evidence type="ECO:0000256" key="4">
    <source>
        <dbReference type="ARBA" id="ARBA00023288"/>
    </source>
</evidence>
<protein>
    <recommendedName>
        <fullName evidence="7">Rab GTPase</fullName>
    </recommendedName>
</protein>
<dbReference type="OrthoDB" id="9989112at2759"/>
<organism evidence="5 6">
    <name type="scientific">Polysphondylium violaceum</name>
    <dbReference type="NCBI Taxonomy" id="133409"/>
    <lineage>
        <taxon>Eukaryota</taxon>
        <taxon>Amoebozoa</taxon>
        <taxon>Evosea</taxon>
        <taxon>Eumycetozoa</taxon>
        <taxon>Dictyostelia</taxon>
        <taxon>Dictyosteliales</taxon>
        <taxon>Dictyosteliaceae</taxon>
        <taxon>Polysphondylium</taxon>
    </lineage>
</organism>
<evidence type="ECO:0000256" key="3">
    <source>
        <dbReference type="ARBA" id="ARBA00023134"/>
    </source>
</evidence>
<keyword evidence="4" id="KW-0449">Lipoprotein</keyword>
<dbReference type="SMART" id="SM00176">
    <property type="entry name" value="RAN"/>
    <property type="match status" value="1"/>
</dbReference>
<dbReference type="PROSITE" id="PS51419">
    <property type="entry name" value="RAB"/>
    <property type="match status" value="1"/>
</dbReference>
<dbReference type="Proteomes" id="UP000695562">
    <property type="component" value="Unassembled WGS sequence"/>
</dbReference>
<dbReference type="PRINTS" id="PR00449">
    <property type="entry name" value="RASTRNSFRMNG"/>
</dbReference>
<dbReference type="Gene3D" id="3.40.50.300">
    <property type="entry name" value="P-loop containing nucleotide triphosphate hydrolases"/>
    <property type="match status" value="1"/>
</dbReference>
<dbReference type="PROSITE" id="PS51421">
    <property type="entry name" value="RAS"/>
    <property type="match status" value="1"/>
</dbReference>
<dbReference type="GO" id="GO:0005525">
    <property type="term" value="F:GTP binding"/>
    <property type="evidence" value="ECO:0007669"/>
    <property type="project" value="UniProtKB-KW"/>
</dbReference>
<comment type="similarity">
    <text evidence="1">Belongs to the small GTPase superfamily. Rab family.</text>
</comment>
<dbReference type="SUPFAM" id="SSF52540">
    <property type="entry name" value="P-loop containing nucleoside triphosphate hydrolases"/>
    <property type="match status" value="1"/>
</dbReference>
<keyword evidence="6" id="KW-1185">Reference proteome</keyword>
<dbReference type="InterPro" id="IPR050227">
    <property type="entry name" value="Rab"/>
</dbReference>
<dbReference type="GO" id="GO:0003924">
    <property type="term" value="F:GTPase activity"/>
    <property type="evidence" value="ECO:0007669"/>
    <property type="project" value="InterPro"/>
</dbReference>
<dbReference type="AlphaFoldDB" id="A0A8J4V830"/>
<dbReference type="SMART" id="SM00175">
    <property type="entry name" value="RAB"/>
    <property type="match status" value="1"/>
</dbReference>
<dbReference type="SMART" id="SM00173">
    <property type="entry name" value="RAS"/>
    <property type="match status" value="1"/>
</dbReference>
<dbReference type="InterPro" id="IPR001806">
    <property type="entry name" value="Small_GTPase"/>
</dbReference>
<sequence length="195" mass="21807">MSEPDVYKLLLIGDSGVGKTSLLLQFSDNTFQETSVNLTTVDYKNKNVVIDGKTFSLQIWDTAGQERFRTITSSFYRGAHGVIIVYDMTDQNSYNNVMLWMQEIQRYAVFGVSRVLVGNKFDQDDRKIVSYNTAKEYADSLGIPFLEASAKTGFNVEQIFSTMANEIYKSNIGAGPRDPKLTLGTKDKGKKGTCC</sequence>
<evidence type="ECO:0000256" key="1">
    <source>
        <dbReference type="ARBA" id="ARBA00006270"/>
    </source>
</evidence>
<dbReference type="NCBIfam" id="TIGR00231">
    <property type="entry name" value="small_GTP"/>
    <property type="match status" value="1"/>
</dbReference>
<accession>A0A8J4V830</accession>